<feature type="transmembrane region" description="Helical" evidence="2">
    <location>
        <begin position="17"/>
        <end position="35"/>
    </location>
</feature>
<dbReference type="InterPro" id="IPR050703">
    <property type="entry name" value="Flavin_MAO"/>
</dbReference>
<name>Q1QCF2_PSYCK</name>
<evidence type="ECO:0000313" key="4">
    <source>
        <dbReference type="EMBL" id="ABE74651.1"/>
    </source>
</evidence>
<dbReference type="Gene3D" id="3.50.50.60">
    <property type="entry name" value="FAD/NAD(P)-binding domain"/>
    <property type="match status" value="2"/>
</dbReference>
<protein>
    <submittedName>
        <fullName evidence="4">Amine oxidase</fullName>
    </submittedName>
</protein>
<keyword evidence="2" id="KW-0472">Membrane</keyword>
<dbReference type="HOGENOM" id="CLU_004498_0_2_6"/>
<gene>
    <name evidence="4" type="ordered locus">Pcryo_0870</name>
</gene>
<organism evidence="4 5">
    <name type="scientific">Psychrobacter cryohalolentis (strain ATCC BAA-1226 / DSM 17306 / VKM B-2378 / K5)</name>
    <dbReference type="NCBI Taxonomy" id="335284"/>
    <lineage>
        <taxon>Bacteria</taxon>
        <taxon>Pseudomonadati</taxon>
        <taxon>Pseudomonadota</taxon>
        <taxon>Gammaproteobacteria</taxon>
        <taxon>Moraxellales</taxon>
        <taxon>Moraxellaceae</taxon>
        <taxon>Psychrobacter</taxon>
    </lineage>
</organism>
<dbReference type="InterPro" id="IPR036188">
    <property type="entry name" value="FAD/NAD-bd_sf"/>
</dbReference>
<evidence type="ECO:0000313" key="5">
    <source>
        <dbReference type="Proteomes" id="UP000002425"/>
    </source>
</evidence>
<dbReference type="EMBL" id="CP000323">
    <property type="protein sequence ID" value="ABE74651.1"/>
    <property type="molecule type" value="Genomic_DNA"/>
</dbReference>
<dbReference type="SUPFAM" id="SSF51905">
    <property type="entry name" value="FAD/NAD(P)-binding domain"/>
    <property type="match status" value="1"/>
</dbReference>
<dbReference type="Pfam" id="PF13450">
    <property type="entry name" value="NAD_binding_8"/>
    <property type="match status" value="1"/>
</dbReference>
<keyword evidence="2" id="KW-0812">Transmembrane</keyword>
<dbReference type="Proteomes" id="UP000002425">
    <property type="component" value="Chromosome"/>
</dbReference>
<dbReference type="SUPFAM" id="SSF54373">
    <property type="entry name" value="FAD-linked reductases, C-terminal domain"/>
    <property type="match status" value="1"/>
</dbReference>
<keyword evidence="2" id="KW-1133">Transmembrane helix</keyword>
<dbReference type="AlphaFoldDB" id="Q1QCF2"/>
<accession>Q1QCF2</accession>
<dbReference type="Pfam" id="PF01593">
    <property type="entry name" value="Amino_oxidase"/>
    <property type="match status" value="1"/>
</dbReference>
<evidence type="ECO:0000256" key="1">
    <source>
        <dbReference type="ARBA" id="ARBA00005995"/>
    </source>
</evidence>
<comment type="similarity">
    <text evidence="1">Belongs to the flavin monoamine oxidase family.</text>
</comment>
<dbReference type="PANTHER" id="PTHR43563">
    <property type="entry name" value="AMINE OXIDASE"/>
    <property type="match status" value="1"/>
</dbReference>
<evidence type="ECO:0000259" key="3">
    <source>
        <dbReference type="Pfam" id="PF01593"/>
    </source>
</evidence>
<dbReference type="KEGG" id="pcr:Pcryo_0870"/>
<dbReference type="InterPro" id="IPR002937">
    <property type="entry name" value="Amino_oxidase"/>
</dbReference>
<sequence>MFTEFISTVEKNNMKKASVAIIGGGLSGLYAAYLLEKKGIDYVLLEARPTLGGRIVTAKFSRGNKNIDSFDLGPSWFWPDYQQQLAHLIAELQLETVTQFEDGDMMVERSPDAPAVRTQGYKSSPPSMRLKGGMAALIEALYLHLDASRILTGQIISQLNHAGQYIELTSKDITGQVMTWQAQHILLALPPRLVQESITFQPALPSNLAAQWQQTATWMAPHAKYVAVYDTPFWQKQGLSGAARSAQGPMVEIHDASVTDGSGALFGFIGVPAEIRQNISEAQLKIHCRAQLVRLFGVEAENPKREYLKDWAQEPFTATATDASGNGQHASAPVSKAISGVWENCLTGIGSEWSTQFPGYLAGAIDAASIGTLNLPESVLT</sequence>
<proteinExistence type="inferred from homology"/>
<dbReference type="eggNOG" id="COG1231">
    <property type="taxonomic scope" value="Bacteria"/>
</dbReference>
<dbReference type="GO" id="GO:0016491">
    <property type="term" value="F:oxidoreductase activity"/>
    <property type="evidence" value="ECO:0007669"/>
    <property type="project" value="InterPro"/>
</dbReference>
<feature type="domain" description="Amine oxidase" evidence="3">
    <location>
        <begin position="127"/>
        <end position="367"/>
    </location>
</feature>
<dbReference type="STRING" id="335284.Pcryo_0870"/>
<evidence type="ECO:0000256" key="2">
    <source>
        <dbReference type="SAM" id="Phobius"/>
    </source>
</evidence>
<keyword evidence="5" id="KW-1185">Reference proteome</keyword>
<dbReference type="PANTHER" id="PTHR43563:SF1">
    <property type="entry name" value="AMINE OXIDASE [FLAVIN-CONTAINING] B"/>
    <property type="match status" value="1"/>
</dbReference>
<reference evidence="4" key="1">
    <citation type="submission" date="2006-03" db="EMBL/GenBank/DDBJ databases">
        <title>Complete sequence of chromosome of Psychrobacter cryohalolentis K5.</title>
        <authorList>
            <consortium name="US DOE Joint Genome Institute"/>
            <person name="Copeland A."/>
            <person name="Lucas S."/>
            <person name="Lapidus A."/>
            <person name="Barry K."/>
            <person name="Detter J.C."/>
            <person name="Glavina del Rio T."/>
            <person name="Hammon N."/>
            <person name="Israni S."/>
            <person name="Dalin E."/>
            <person name="Tice H."/>
            <person name="Pitluck S."/>
            <person name="Brettin T."/>
            <person name="Bruce D."/>
            <person name="Han C."/>
            <person name="Tapia R."/>
            <person name="Sims D.R."/>
            <person name="Gilna P."/>
            <person name="Schmutz J."/>
            <person name="Larimer F."/>
            <person name="Land M."/>
            <person name="Hauser L."/>
            <person name="Kyrpides N."/>
            <person name="Kim E."/>
            <person name="Richardson P."/>
        </authorList>
    </citation>
    <scope>NUCLEOTIDE SEQUENCE</scope>
    <source>
        <strain evidence="4">K5</strain>
    </source>
</reference>